<keyword evidence="2" id="KW-0472">Membrane</keyword>
<proteinExistence type="predicted"/>
<reference evidence="4" key="1">
    <citation type="submission" date="2018-02" db="EMBL/GenBank/DDBJ databases">
        <title>Rhizophora mucronata_Transcriptome.</title>
        <authorList>
            <person name="Meera S.P."/>
            <person name="Sreeshan A."/>
            <person name="Augustine A."/>
        </authorList>
    </citation>
    <scope>NUCLEOTIDE SEQUENCE</scope>
    <source>
        <tissue evidence="4">Leaf</tissue>
    </source>
</reference>
<keyword evidence="1 4" id="KW-0347">Helicase</keyword>
<dbReference type="InterPro" id="IPR011709">
    <property type="entry name" value="DEAD-box_helicase_OB_fold"/>
</dbReference>
<evidence type="ECO:0000313" key="4">
    <source>
        <dbReference type="EMBL" id="MBX24150.1"/>
    </source>
</evidence>
<evidence type="ECO:0000256" key="1">
    <source>
        <dbReference type="ARBA" id="ARBA00022806"/>
    </source>
</evidence>
<keyword evidence="1 4" id="KW-0378">Hydrolase</keyword>
<evidence type="ECO:0000259" key="3">
    <source>
        <dbReference type="Pfam" id="PF07717"/>
    </source>
</evidence>
<accession>A0A2P2M1Q7</accession>
<organism evidence="4">
    <name type="scientific">Rhizophora mucronata</name>
    <name type="common">Asiatic mangrove</name>
    <dbReference type="NCBI Taxonomy" id="61149"/>
    <lineage>
        <taxon>Eukaryota</taxon>
        <taxon>Viridiplantae</taxon>
        <taxon>Streptophyta</taxon>
        <taxon>Embryophyta</taxon>
        <taxon>Tracheophyta</taxon>
        <taxon>Spermatophyta</taxon>
        <taxon>Magnoliopsida</taxon>
        <taxon>eudicotyledons</taxon>
        <taxon>Gunneridae</taxon>
        <taxon>Pentapetalae</taxon>
        <taxon>rosids</taxon>
        <taxon>fabids</taxon>
        <taxon>Malpighiales</taxon>
        <taxon>Rhizophoraceae</taxon>
        <taxon>Rhizophora</taxon>
    </lineage>
</organism>
<keyword evidence="1 4" id="KW-0547">Nucleotide-binding</keyword>
<protein>
    <submittedName>
        <fullName evidence="4">Putative pre-mRNA-splicing factor ATP-dependent RNA helicase</fullName>
    </submittedName>
</protein>
<dbReference type="AlphaFoldDB" id="A0A2P2M1Q7"/>
<keyword evidence="2" id="KW-0812">Transmembrane</keyword>
<dbReference type="GO" id="GO:0004386">
    <property type="term" value="F:helicase activity"/>
    <property type="evidence" value="ECO:0007669"/>
    <property type="project" value="UniProtKB-KW"/>
</dbReference>
<sequence>MLCCKLLCYLEMMSKDIEEIVQPEPSLVFLFFFLIIILLQVVHLHPSNCLDHKPEWVIYNEYVLTSRNFIRTVTDIRGEWLVDIAPHYYDLTNFPQCEAKRALEKLYRKRERDRDESKNKK</sequence>
<keyword evidence="2" id="KW-1133">Transmembrane helix</keyword>
<name>A0A2P2M1Q7_RHIMU</name>
<evidence type="ECO:0000256" key="2">
    <source>
        <dbReference type="SAM" id="Phobius"/>
    </source>
</evidence>
<feature type="transmembrane region" description="Helical" evidence="2">
    <location>
        <begin position="26"/>
        <end position="44"/>
    </location>
</feature>
<feature type="domain" description="DEAD-box helicase OB fold" evidence="3">
    <location>
        <begin position="40"/>
        <end position="88"/>
    </location>
</feature>
<dbReference type="Pfam" id="PF07717">
    <property type="entry name" value="OB_NTP_bind"/>
    <property type="match status" value="1"/>
</dbReference>
<keyword evidence="1 4" id="KW-0067">ATP-binding</keyword>
<dbReference type="EMBL" id="GGEC01043666">
    <property type="protein sequence ID" value="MBX24150.1"/>
    <property type="molecule type" value="Transcribed_RNA"/>
</dbReference>